<gene>
    <name evidence="1" type="ORF">LVIROSA_LOCUS39427</name>
</gene>
<organism evidence="1 2">
    <name type="scientific">Lactuca virosa</name>
    <dbReference type="NCBI Taxonomy" id="75947"/>
    <lineage>
        <taxon>Eukaryota</taxon>
        <taxon>Viridiplantae</taxon>
        <taxon>Streptophyta</taxon>
        <taxon>Embryophyta</taxon>
        <taxon>Tracheophyta</taxon>
        <taxon>Spermatophyta</taxon>
        <taxon>Magnoliopsida</taxon>
        <taxon>eudicotyledons</taxon>
        <taxon>Gunneridae</taxon>
        <taxon>Pentapetalae</taxon>
        <taxon>asterids</taxon>
        <taxon>campanulids</taxon>
        <taxon>Asterales</taxon>
        <taxon>Asteraceae</taxon>
        <taxon>Cichorioideae</taxon>
        <taxon>Cichorieae</taxon>
        <taxon>Lactucinae</taxon>
        <taxon>Lactuca</taxon>
    </lineage>
</organism>
<reference evidence="1 2" key="1">
    <citation type="submission" date="2022-01" db="EMBL/GenBank/DDBJ databases">
        <authorList>
            <person name="Xiong W."/>
            <person name="Schranz E."/>
        </authorList>
    </citation>
    <scope>NUCLEOTIDE SEQUENCE [LARGE SCALE GENOMIC DNA]</scope>
</reference>
<dbReference type="Proteomes" id="UP001157418">
    <property type="component" value="Unassembled WGS sequence"/>
</dbReference>
<name>A0AAU9PV08_9ASTR</name>
<sequence length="210" mass="24558">MASRPRRNQPGSRSDFPWYNFPQNVWPEIYTRWNAKVDWLKQRKVHVPTVVDWQWISETGLLEAIEPYLDKTCDGIHGKFLCLGWRRIFHIQEIVYKELVIKFLATISFARKDGIYADNNLTFCLGGERRTLSLADFALRTEIYLPSEVHFEPYQKYIAGCVRNTDGFKAETHWNAIANGVYDKGTAQESDIRSPVHRLLHRLITNTINQ</sequence>
<dbReference type="AlphaFoldDB" id="A0AAU9PV08"/>
<dbReference type="EMBL" id="CAKMRJ010005745">
    <property type="protein sequence ID" value="CAH1454238.1"/>
    <property type="molecule type" value="Genomic_DNA"/>
</dbReference>
<evidence type="ECO:0000313" key="2">
    <source>
        <dbReference type="Proteomes" id="UP001157418"/>
    </source>
</evidence>
<keyword evidence="2" id="KW-1185">Reference proteome</keyword>
<protein>
    <submittedName>
        <fullName evidence="1">Uncharacterized protein</fullName>
    </submittedName>
</protein>
<comment type="caution">
    <text evidence="1">The sequence shown here is derived from an EMBL/GenBank/DDBJ whole genome shotgun (WGS) entry which is preliminary data.</text>
</comment>
<accession>A0AAU9PV08</accession>
<evidence type="ECO:0000313" key="1">
    <source>
        <dbReference type="EMBL" id="CAH1454238.1"/>
    </source>
</evidence>
<proteinExistence type="predicted"/>